<feature type="region of interest" description="Disordered" evidence="1">
    <location>
        <begin position="265"/>
        <end position="361"/>
    </location>
</feature>
<organism evidence="2 3">
    <name type="scientific">Rhododendron griersonianum</name>
    <dbReference type="NCBI Taxonomy" id="479676"/>
    <lineage>
        <taxon>Eukaryota</taxon>
        <taxon>Viridiplantae</taxon>
        <taxon>Streptophyta</taxon>
        <taxon>Embryophyta</taxon>
        <taxon>Tracheophyta</taxon>
        <taxon>Spermatophyta</taxon>
        <taxon>Magnoliopsida</taxon>
        <taxon>eudicotyledons</taxon>
        <taxon>Gunneridae</taxon>
        <taxon>Pentapetalae</taxon>
        <taxon>asterids</taxon>
        <taxon>Ericales</taxon>
        <taxon>Ericaceae</taxon>
        <taxon>Ericoideae</taxon>
        <taxon>Rhodoreae</taxon>
        <taxon>Rhododendron</taxon>
    </lineage>
</organism>
<evidence type="ECO:0000313" key="2">
    <source>
        <dbReference type="EMBL" id="KAG5552458.1"/>
    </source>
</evidence>
<proteinExistence type="predicted"/>
<sequence length="389" mass="40729">MGDDINSPGDDLSLRFKTFTLTNAESKEVTIVEEDIKLSEAECRRSLIGKKYGPGGKRWSPASPGKSGNSKADDHGGNRGVGPYRNPEMVKRLGAGDLNSSYSRAQIGDMGEDGMLLPNNPQKILLSLPRSASAGILKPKSLNSILGDESSGPSKGIGPLIDNGTKNPAQITLSLAQTVPSHSPTTIPLLKSPINVPLLKNPTHSDSPIPNTNFSAQNITHPSSSSVILIPDLTVPLPPVFPNPPTPANQTQNFAFSAAAEGELSAGTDSCPASSRSKDSIPTQKKRGRPLGSKSKTDRSKGVPNSGSGSASSTDVLSSTTPAPRVGEKRPSSMGETRSSDLDGIEVCSPAKRPRVTGGVLADVDSIMDDPISTETVEDASRNWPPRGK</sequence>
<protein>
    <submittedName>
        <fullName evidence="2">Uncharacterized protein</fullName>
    </submittedName>
</protein>
<dbReference type="EMBL" id="JACTNZ010000004">
    <property type="protein sequence ID" value="KAG5552458.1"/>
    <property type="molecule type" value="Genomic_DNA"/>
</dbReference>
<feature type="compositionally biased region" description="Polar residues" evidence="1">
    <location>
        <begin position="303"/>
        <end position="322"/>
    </location>
</feature>
<dbReference type="AlphaFoldDB" id="A0AAV6KIW9"/>
<name>A0AAV6KIW9_9ERIC</name>
<dbReference type="Proteomes" id="UP000823749">
    <property type="component" value="Chromosome 4"/>
</dbReference>
<evidence type="ECO:0000313" key="3">
    <source>
        <dbReference type="Proteomes" id="UP000823749"/>
    </source>
</evidence>
<accession>A0AAV6KIW9</accession>
<keyword evidence="3" id="KW-1185">Reference proteome</keyword>
<feature type="compositionally biased region" description="Polar residues" evidence="1">
    <location>
        <begin position="267"/>
        <end position="283"/>
    </location>
</feature>
<reference evidence="2" key="1">
    <citation type="submission" date="2020-08" db="EMBL/GenBank/DDBJ databases">
        <title>Plant Genome Project.</title>
        <authorList>
            <person name="Zhang R.-G."/>
        </authorList>
    </citation>
    <scope>NUCLEOTIDE SEQUENCE</scope>
    <source>
        <strain evidence="2">WSP0</strain>
        <tissue evidence="2">Leaf</tissue>
    </source>
</reference>
<comment type="caution">
    <text evidence="2">The sequence shown here is derived from an EMBL/GenBank/DDBJ whole genome shotgun (WGS) entry which is preliminary data.</text>
</comment>
<feature type="region of interest" description="Disordered" evidence="1">
    <location>
        <begin position="47"/>
        <end position="85"/>
    </location>
</feature>
<evidence type="ECO:0000256" key="1">
    <source>
        <dbReference type="SAM" id="MobiDB-lite"/>
    </source>
</evidence>
<gene>
    <name evidence="2" type="ORF">RHGRI_010513</name>
</gene>
<feature type="region of interest" description="Disordered" evidence="1">
    <location>
        <begin position="370"/>
        <end position="389"/>
    </location>
</feature>